<dbReference type="PANTHER" id="PTHR33057">
    <property type="entry name" value="TRANSCRIPTION REPRESSOR OFP7-RELATED"/>
    <property type="match status" value="1"/>
</dbReference>
<evidence type="ECO:0000256" key="1">
    <source>
        <dbReference type="ARBA" id="ARBA00004123"/>
    </source>
</evidence>
<evidence type="ECO:0000256" key="6">
    <source>
        <dbReference type="RuleBase" id="RU367028"/>
    </source>
</evidence>
<feature type="region of interest" description="Disordered" evidence="7">
    <location>
        <begin position="1"/>
        <end position="25"/>
    </location>
</feature>
<evidence type="ECO:0000313" key="9">
    <source>
        <dbReference type="EMBL" id="KAK7284809.1"/>
    </source>
</evidence>
<feature type="domain" description="OVATE" evidence="8">
    <location>
        <begin position="137"/>
        <end position="196"/>
    </location>
</feature>
<dbReference type="PANTHER" id="PTHR33057:SF98">
    <property type="entry name" value="TRANSCRIPTION REPRESSOR OFP18"/>
    <property type="match status" value="1"/>
</dbReference>
<evidence type="ECO:0000256" key="3">
    <source>
        <dbReference type="ARBA" id="ARBA00023015"/>
    </source>
</evidence>
<gene>
    <name evidence="9" type="ORF">RJT34_19562</name>
</gene>
<dbReference type="GO" id="GO:0045892">
    <property type="term" value="P:negative regulation of DNA-templated transcription"/>
    <property type="evidence" value="ECO:0007669"/>
    <property type="project" value="UniProtKB-UniRule"/>
</dbReference>
<proteinExistence type="predicted"/>
<dbReference type="Proteomes" id="UP001359559">
    <property type="component" value="Unassembled WGS sequence"/>
</dbReference>
<comment type="caution">
    <text evidence="9">The sequence shown here is derived from an EMBL/GenBank/DDBJ whole genome shotgun (WGS) entry which is preliminary data.</text>
</comment>
<keyword evidence="2 6" id="KW-0678">Repressor</keyword>
<feature type="compositionally biased region" description="Low complexity" evidence="7">
    <location>
        <begin position="7"/>
        <end position="24"/>
    </location>
</feature>
<sequence>MAKKMKLPSLLNKPSSSSSWPWPSCHQPRTLSFRTNNNDTTFKTINAAFLDATFESSESFFTDDVSPADDDSASFSTASEEHSRTLDSIETVIRGLRSDRLFFEPEETSSILEANKSPTTSTTSSATLPIFKDSVVLSLESQDPYVDFRKSMEEMVAAQCVQDWEGLQELLCWYLRVNGKTNHAYILGAFVDLLVAFSSSSSNNNFVSSDSPSSPLSFYSSSSCSTRCVSCLEAEDEVDITTTTTSTTTPTSTSFLLERVREDDDASSSI</sequence>
<dbReference type="AlphaFoldDB" id="A0AAN9P4T4"/>
<organism evidence="9 10">
    <name type="scientific">Clitoria ternatea</name>
    <name type="common">Butterfly pea</name>
    <dbReference type="NCBI Taxonomy" id="43366"/>
    <lineage>
        <taxon>Eukaryota</taxon>
        <taxon>Viridiplantae</taxon>
        <taxon>Streptophyta</taxon>
        <taxon>Embryophyta</taxon>
        <taxon>Tracheophyta</taxon>
        <taxon>Spermatophyta</taxon>
        <taxon>Magnoliopsida</taxon>
        <taxon>eudicotyledons</taxon>
        <taxon>Gunneridae</taxon>
        <taxon>Pentapetalae</taxon>
        <taxon>rosids</taxon>
        <taxon>fabids</taxon>
        <taxon>Fabales</taxon>
        <taxon>Fabaceae</taxon>
        <taxon>Papilionoideae</taxon>
        <taxon>50 kb inversion clade</taxon>
        <taxon>NPAAA clade</taxon>
        <taxon>indigoferoid/millettioid clade</taxon>
        <taxon>Phaseoleae</taxon>
        <taxon>Clitoria</taxon>
    </lineage>
</organism>
<evidence type="ECO:0000256" key="5">
    <source>
        <dbReference type="ARBA" id="ARBA00023242"/>
    </source>
</evidence>
<dbReference type="Pfam" id="PF04844">
    <property type="entry name" value="Ovate"/>
    <property type="match status" value="1"/>
</dbReference>
<evidence type="ECO:0000256" key="2">
    <source>
        <dbReference type="ARBA" id="ARBA00022491"/>
    </source>
</evidence>
<dbReference type="EMBL" id="JAYKXN010000005">
    <property type="protein sequence ID" value="KAK7284809.1"/>
    <property type="molecule type" value="Genomic_DNA"/>
</dbReference>
<dbReference type="GO" id="GO:0005634">
    <property type="term" value="C:nucleus"/>
    <property type="evidence" value="ECO:0007669"/>
    <property type="project" value="UniProtKB-SubCell"/>
</dbReference>
<keyword evidence="10" id="KW-1185">Reference proteome</keyword>
<dbReference type="InterPro" id="IPR006458">
    <property type="entry name" value="Ovate_C"/>
</dbReference>
<comment type="function">
    <text evidence="6">Transcriptional repressor that regulates multiple aspects of plant growth and development.</text>
</comment>
<keyword evidence="3 6" id="KW-0805">Transcription regulation</keyword>
<name>A0AAN9P4T4_CLITE</name>
<keyword evidence="5 6" id="KW-0539">Nucleus</keyword>
<evidence type="ECO:0000313" key="10">
    <source>
        <dbReference type="Proteomes" id="UP001359559"/>
    </source>
</evidence>
<protein>
    <recommendedName>
        <fullName evidence="6">Transcription repressor</fullName>
    </recommendedName>
    <alternativeName>
        <fullName evidence="6">Ovate family protein</fullName>
    </alternativeName>
</protein>
<reference evidence="9 10" key="1">
    <citation type="submission" date="2024-01" db="EMBL/GenBank/DDBJ databases">
        <title>The genomes of 5 underutilized Papilionoideae crops provide insights into root nodulation and disease resistance.</title>
        <authorList>
            <person name="Yuan L."/>
        </authorList>
    </citation>
    <scope>NUCLEOTIDE SEQUENCE [LARGE SCALE GENOMIC DNA]</scope>
    <source>
        <strain evidence="9">LY-2023</strain>
        <tissue evidence="9">Leaf</tissue>
    </source>
</reference>
<accession>A0AAN9P4T4</accession>
<dbReference type="NCBIfam" id="TIGR01568">
    <property type="entry name" value="A_thal_3678"/>
    <property type="match status" value="1"/>
</dbReference>
<dbReference type="InterPro" id="IPR038933">
    <property type="entry name" value="Ovate"/>
</dbReference>
<keyword evidence="4 6" id="KW-0804">Transcription</keyword>
<evidence type="ECO:0000259" key="8">
    <source>
        <dbReference type="PROSITE" id="PS51754"/>
    </source>
</evidence>
<dbReference type="PROSITE" id="PS51754">
    <property type="entry name" value="OVATE"/>
    <property type="match status" value="1"/>
</dbReference>
<comment type="subcellular location">
    <subcellularLocation>
        <location evidence="1 6">Nucleus</location>
    </subcellularLocation>
</comment>
<evidence type="ECO:0000256" key="7">
    <source>
        <dbReference type="SAM" id="MobiDB-lite"/>
    </source>
</evidence>
<evidence type="ECO:0000256" key="4">
    <source>
        <dbReference type="ARBA" id="ARBA00023163"/>
    </source>
</evidence>